<evidence type="ECO:0000256" key="3">
    <source>
        <dbReference type="ARBA" id="ARBA00012551"/>
    </source>
</evidence>
<dbReference type="InterPro" id="IPR041562">
    <property type="entry name" value="MCM_lid"/>
</dbReference>
<dbReference type="Proteomes" id="UP000485058">
    <property type="component" value="Unassembled WGS sequence"/>
</dbReference>
<dbReference type="GO" id="GO:0006310">
    <property type="term" value="P:DNA recombination"/>
    <property type="evidence" value="ECO:0007669"/>
    <property type="project" value="UniProtKB-ARBA"/>
</dbReference>
<comment type="subcellular location">
    <subcellularLocation>
        <location evidence="1">Nucleus</location>
    </subcellularLocation>
</comment>
<dbReference type="Gene3D" id="3.40.50.300">
    <property type="entry name" value="P-loop containing nucleotide triphosphate hydrolases"/>
    <property type="match status" value="1"/>
</dbReference>
<name>A0A699Z128_HAELA</name>
<dbReference type="EMBL" id="BLLF01000206">
    <property type="protein sequence ID" value="GFH09062.1"/>
    <property type="molecule type" value="Genomic_DNA"/>
</dbReference>
<dbReference type="Pfam" id="PF25051">
    <property type="entry name" value="WHD_MCM8"/>
    <property type="match status" value="1"/>
</dbReference>
<evidence type="ECO:0000313" key="8">
    <source>
        <dbReference type="Proteomes" id="UP000485058"/>
    </source>
</evidence>
<dbReference type="GO" id="GO:0042555">
    <property type="term" value="C:MCM complex"/>
    <property type="evidence" value="ECO:0007669"/>
    <property type="project" value="TreeGrafter"/>
</dbReference>
<evidence type="ECO:0000256" key="1">
    <source>
        <dbReference type="ARBA" id="ARBA00004123"/>
    </source>
</evidence>
<dbReference type="GO" id="GO:0005634">
    <property type="term" value="C:nucleus"/>
    <property type="evidence" value="ECO:0007669"/>
    <property type="project" value="UniProtKB-SubCell"/>
</dbReference>
<evidence type="ECO:0000256" key="2">
    <source>
        <dbReference type="ARBA" id="ARBA00008010"/>
    </source>
</evidence>
<organism evidence="7 8">
    <name type="scientific">Haematococcus lacustris</name>
    <name type="common">Green alga</name>
    <name type="synonym">Haematococcus pluvialis</name>
    <dbReference type="NCBI Taxonomy" id="44745"/>
    <lineage>
        <taxon>Eukaryota</taxon>
        <taxon>Viridiplantae</taxon>
        <taxon>Chlorophyta</taxon>
        <taxon>core chlorophytes</taxon>
        <taxon>Chlorophyceae</taxon>
        <taxon>CS clade</taxon>
        <taxon>Chlamydomonadales</taxon>
        <taxon>Haematococcaceae</taxon>
        <taxon>Haematococcus</taxon>
    </lineage>
</organism>
<evidence type="ECO:0000259" key="6">
    <source>
        <dbReference type="Pfam" id="PF25051"/>
    </source>
</evidence>
<dbReference type="InterPro" id="IPR056875">
    <property type="entry name" value="MCM8/REC_WHD"/>
</dbReference>
<dbReference type="EC" id="3.6.4.12" evidence="3"/>
<dbReference type="PANTHER" id="PTHR11630">
    <property type="entry name" value="DNA REPLICATION LICENSING FACTOR MCM FAMILY MEMBER"/>
    <property type="match status" value="1"/>
</dbReference>
<gene>
    <name evidence="7" type="ORF">HaLaN_04136</name>
</gene>
<dbReference type="InterPro" id="IPR027417">
    <property type="entry name" value="P-loop_NTPase"/>
</dbReference>
<dbReference type="InterPro" id="IPR031327">
    <property type="entry name" value="MCM"/>
</dbReference>
<evidence type="ECO:0000256" key="4">
    <source>
        <dbReference type="ARBA" id="ARBA00023242"/>
    </source>
</evidence>
<feature type="domain" description="MCM8/REC winged helix" evidence="6">
    <location>
        <begin position="135"/>
        <end position="165"/>
    </location>
</feature>
<dbReference type="GO" id="GO:0017116">
    <property type="term" value="F:single-stranded DNA helicase activity"/>
    <property type="evidence" value="ECO:0007669"/>
    <property type="project" value="TreeGrafter"/>
</dbReference>
<evidence type="ECO:0000313" key="7">
    <source>
        <dbReference type="EMBL" id="GFH09062.1"/>
    </source>
</evidence>
<evidence type="ECO:0000259" key="5">
    <source>
        <dbReference type="Pfam" id="PF17855"/>
    </source>
</evidence>
<feature type="domain" description="MCM AAA-lid" evidence="5">
    <location>
        <begin position="14"/>
        <end position="95"/>
    </location>
</feature>
<dbReference type="AlphaFoldDB" id="A0A699Z128"/>
<accession>A0A699Z128</accession>
<dbReference type="GO" id="GO:0003697">
    <property type="term" value="F:single-stranded DNA binding"/>
    <property type="evidence" value="ECO:0007669"/>
    <property type="project" value="TreeGrafter"/>
</dbReference>
<keyword evidence="4" id="KW-0539">Nucleus</keyword>
<proteinExistence type="inferred from homology"/>
<sequence length="195" mass="20468">MQECDVGELLPGPLIRKYIAYAREYVKPVLSDAAKERLQAFYMQLREQVAPGTSMPITARQLESLVRLAEARARVDLREEVTAQDAEDVIEIMREGLFDIFGGLSAAADNALGTVSVSDLRAATNASGARAGSKRAQVKNMGVFIEQLNDAGELLKKGPGLYRVAGIKLGAGAAAGGAGMTQGGTQAGGLGTFPA</sequence>
<dbReference type="Pfam" id="PF17855">
    <property type="entry name" value="MCM_lid"/>
    <property type="match status" value="1"/>
</dbReference>
<keyword evidence="8" id="KW-1185">Reference proteome</keyword>
<protein>
    <recommendedName>
        <fullName evidence="3">DNA helicase</fullName>
        <ecNumber evidence="3">3.6.4.12</ecNumber>
    </recommendedName>
</protein>
<comment type="similarity">
    <text evidence="2">Belongs to the MCM family.</text>
</comment>
<comment type="caution">
    <text evidence="7">The sequence shown here is derived from an EMBL/GenBank/DDBJ whole genome shotgun (WGS) entry which is preliminary data.</text>
</comment>
<dbReference type="SUPFAM" id="SSF52540">
    <property type="entry name" value="P-loop containing nucleoside triphosphate hydrolases"/>
    <property type="match status" value="1"/>
</dbReference>
<dbReference type="GO" id="GO:0005524">
    <property type="term" value="F:ATP binding"/>
    <property type="evidence" value="ECO:0007669"/>
    <property type="project" value="InterPro"/>
</dbReference>
<reference evidence="7 8" key="1">
    <citation type="submission" date="2020-02" db="EMBL/GenBank/DDBJ databases">
        <title>Draft genome sequence of Haematococcus lacustris strain NIES-144.</title>
        <authorList>
            <person name="Morimoto D."/>
            <person name="Nakagawa S."/>
            <person name="Yoshida T."/>
            <person name="Sawayama S."/>
        </authorList>
    </citation>
    <scope>NUCLEOTIDE SEQUENCE [LARGE SCALE GENOMIC DNA]</scope>
    <source>
        <strain evidence="7 8">NIES-144</strain>
    </source>
</reference>
<dbReference type="PANTHER" id="PTHR11630:SF47">
    <property type="entry name" value="DNA HELICASE MCM8"/>
    <property type="match status" value="1"/>
</dbReference>